<evidence type="ECO:0000313" key="2">
    <source>
        <dbReference type="Proteomes" id="UP001139031"/>
    </source>
</evidence>
<proteinExistence type="predicted"/>
<dbReference type="Proteomes" id="UP001139031">
    <property type="component" value="Unassembled WGS sequence"/>
</dbReference>
<name>A0ABS7TLD8_9BACT</name>
<gene>
    <name evidence="1" type="ORF">K7C98_07080</name>
</gene>
<evidence type="ECO:0008006" key="3">
    <source>
        <dbReference type="Google" id="ProtNLM"/>
    </source>
</evidence>
<sequence>MSRYVRLDLGARELARADLLAALDELGLQAEVAEIPGGLMLEGNFECAGEPVDLRLPAGALAAVADFGLRAEGGTFVLVCGEHDRALLNERLVAPLGRALAAARVRAAATAAGLDVDTTQAADGTLRLRVRPPA</sequence>
<evidence type="ECO:0000313" key="1">
    <source>
        <dbReference type="EMBL" id="MBZ5709016.1"/>
    </source>
</evidence>
<keyword evidence="2" id="KW-1185">Reference proteome</keyword>
<comment type="caution">
    <text evidence="1">The sequence shown here is derived from an EMBL/GenBank/DDBJ whole genome shotgun (WGS) entry which is preliminary data.</text>
</comment>
<protein>
    <recommendedName>
        <fullName evidence="3">DUF1257 domain-containing protein</fullName>
    </recommendedName>
</protein>
<dbReference type="EMBL" id="JAIRAU010000002">
    <property type="protein sequence ID" value="MBZ5709016.1"/>
    <property type="molecule type" value="Genomic_DNA"/>
</dbReference>
<organism evidence="1 2">
    <name type="scientific">Nannocystis pusilla</name>
    <dbReference type="NCBI Taxonomy" id="889268"/>
    <lineage>
        <taxon>Bacteria</taxon>
        <taxon>Pseudomonadati</taxon>
        <taxon>Myxococcota</taxon>
        <taxon>Polyangia</taxon>
        <taxon>Nannocystales</taxon>
        <taxon>Nannocystaceae</taxon>
        <taxon>Nannocystis</taxon>
    </lineage>
</organism>
<accession>A0ABS7TLD8</accession>
<dbReference type="RefSeq" id="WP_224190793.1">
    <property type="nucleotide sequence ID" value="NZ_JAIRAU010000002.1"/>
</dbReference>
<reference evidence="1" key="1">
    <citation type="submission" date="2021-08" db="EMBL/GenBank/DDBJ databases">
        <authorList>
            <person name="Stevens D.C."/>
        </authorList>
    </citation>
    <scope>NUCLEOTIDE SEQUENCE</scope>
    <source>
        <strain evidence="1">DSM 53165</strain>
    </source>
</reference>